<dbReference type="NCBIfam" id="TIGR01563">
    <property type="entry name" value="gp16_SPP1"/>
    <property type="match status" value="1"/>
</dbReference>
<evidence type="ECO:0000256" key="1">
    <source>
        <dbReference type="SAM" id="MobiDB-lite"/>
    </source>
</evidence>
<sequence length="117" mass="13310">MITAGKLNQRITLYRTIEGKSPGGAPTVQLEKEASPWAELLQSSSGQSTGNDREQTLNGYQWKLRWRENIEPGHWMQWRGRWMKITGVNDSDPRRQELVLDADANPKSTPPPIKPEV</sequence>
<dbReference type="AlphaFoldDB" id="A0A0H3ZN20"/>
<dbReference type="Gene3D" id="2.40.10.270">
    <property type="entry name" value="Bacteriophage SPP1 head-tail adaptor protein"/>
    <property type="match status" value="1"/>
</dbReference>
<feature type="compositionally biased region" description="Pro residues" evidence="1">
    <location>
        <begin position="108"/>
        <end position="117"/>
    </location>
</feature>
<dbReference type="Pfam" id="PF05521">
    <property type="entry name" value="Phage_HCP"/>
    <property type="match status" value="1"/>
</dbReference>
<evidence type="ECO:0000313" key="2">
    <source>
        <dbReference type="EMBL" id="AKN37688.1"/>
    </source>
</evidence>
<organism evidence="2">
    <name type="scientific">Vibrio splendidus</name>
    <dbReference type="NCBI Taxonomy" id="29497"/>
    <lineage>
        <taxon>Bacteria</taxon>
        <taxon>Pseudomonadati</taxon>
        <taxon>Pseudomonadota</taxon>
        <taxon>Gammaproteobacteria</taxon>
        <taxon>Vibrionales</taxon>
        <taxon>Vibrionaceae</taxon>
        <taxon>Vibrio</taxon>
    </lineage>
</organism>
<dbReference type="InterPro" id="IPR008767">
    <property type="entry name" value="Phage_SPP1_head-tail_adaptor"/>
</dbReference>
<dbReference type="EMBL" id="KP795544">
    <property type="protein sequence ID" value="AKN37688.1"/>
    <property type="molecule type" value="Genomic_DNA"/>
</dbReference>
<proteinExistence type="predicted"/>
<accession>A0A0H3ZN20</accession>
<feature type="region of interest" description="Disordered" evidence="1">
    <location>
        <begin position="98"/>
        <end position="117"/>
    </location>
</feature>
<protein>
    <recommendedName>
        <fullName evidence="3">Head-tail adaptor protein</fullName>
    </recommendedName>
</protein>
<evidence type="ECO:0008006" key="3">
    <source>
        <dbReference type="Google" id="ProtNLM"/>
    </source>
</evidence>
<dbReference type="InterPro" id="IPR038666">
    <property type="entry name" value="SSP1_head-tail_sf"/>
</dbReference>
<name>A0A0H3ZN20_VIBSP</name>
<reference evidence="2" key="1">
    <citation type="journal article" date="2015" name="MBio">
        <title>Eco-Evolutionary Dynamics of Episomes among Ecologically Cohesive Bacterial Populations.</title>
        <authorList>
            <person name="Xue H."/>
            <person name="Cordero O.X."/>
            <person name="Camas F.M."/>
            <person name="Trimble W."/>
            <person name="Meyer F."/>
            <person name="Guglielmini J."/>
            <person name="Rocha E.P."/>
            <person name="Polz M.F."/>
        </authorList>
    </citation>
    <scope>NUCLEOTIDE SEQUENCE</scope>
    <source>
        <strain evidence="2">5S_214</strain>
    </source>
</reference>